<keyword evidence="6 10" id="KW-1133">Transmembrane helix</keyword>
<dbReference type="OrthoDB" id="434092at2759"/>
<feature type="transmembrane region" description="Helical" evidence="10">
    <location>
        <begin position="30"/>
        <end position="51"/>
    </location>
</feature>
<dbReference type="FunCoup" id="E4XYA4">
    <property type="interactions" value="9"/>
</dbReference>
<dbReference type="InterPro" id="IPR002076">
    <property type="entry name" value="ELO_fam"/>
</dbReference>
<evidence type="ECO:0000256" key="1">
    <source>
        <dbReference type="ARBA" id="ARBA00004141"/>
    </source>
</evidence>
<proteinExistence type="inferred from homology"/>
<gene>
    <name evidence="11" type="ORF">GSOID_T00009679001</name>
</gene>
<dbReference type="EMBL" id="FN653315">
    <property type="protein sequence ID" value="CBY14632.1"/>
    <property type="molecule type" value="Genomic_DNA"/>
</dbReference>
<feature type="transmembrane region" description="Helical" evidence="10">
    <location>
        <begin position="200"/>
        <end position="220"/>
    </location>
</feature>
<dbReference type="GO" id="GO:0005789">
    <property type="term" value="C:endoplasmic reticulum membrane"/>
    <property type="evidence" value="ECO:0007669"/>
    <property type="project" value="TreeGrafter"/>
</dbReference>
<evidence type="ECO:0000256" key="9">
    <source>
        <dbReference type="ARBA" id="ARBA00023160"/>
    </source>
</evidence>
<evidence type="ECO:0000313" key="12">
    <source>
        <dbReference type="Proteomes" id="UP000001307"/>
    </source>
</evidence>
<keyword evidence="4 10" id="KW-0812">Transmembrane</keyword>
<dbReference type="GO" id="GO:0034626">
    <property type="term" value="P:fatty acid elongation, polyunsaturated fatty acid"/>
    <property type="evidence" value="ECO:0007669"/>
    <property type="project" value="TreeGrafter"/>
</dbReference>
<protein>
    <recommendedName>
        <fullName evidence="10">Elongation of very long chain fatty acids protein</fullName>
        <ecNumber evidence="10">2.3.1.199</ecNumber>
    </recommendedName>
    <alternativeName>
        <fullName evidence="10">Very-long-chain 3-oxoacyl-CoA synthase</fullName>
    </alternativeName>
</protein>
<feature type="transmembrane region" description="Helical" evidence="10">
    <location>
        <begin position="137"/>
        <end position="156"/>
    </location>
</feature>
<dbReference type="GO" id="GO:0042761">
    <property type="term" value="P:very long-chain fatty acid biosynthetic process"/>
    <property type="evidence" value="ECO:0007669"/>
    <property type="project" value="TreeGrafter"/>
</dbReference>
<keyword evidence="8 10" id="KW-0472">Membrane</keyword>
<evidence type="ECO:0000256" key="5">
    <source>
        <dbReference type="ARBA" id="ARBA00022832"/>
    </source>
</evidence>
<evidence type="ECO:0000256" key="2">
    <source>
        <dbReference type="ARBA" id="ARBA00022516"/>
    </source>
</evidence>
<dbReference type="EC" id="2.3.1.199" evidence="10"/>
<sequence length="267" mass="31859">MLDFLRSKYEEALSHADPRVADYPLMDNPIWNSVSVLLYLYIVYYGGPAFMKDRKPFEFRKFLFVYNMALVVLSGWMFYEFGAAGWWSGYSFQCEEFSKEDPVNERMVRVAWVFWISKHVEFFDTYFFILKQKWNQVSTLHVVHHTLMAYTWWWGVKISPGGLGTFHAWINSLVHFVMYFYYGMSALGPEYRKFLWWKKYLTTFQMTQFVVVVGHMANIMIRFPDCSYPGPFKMIIALYGILFFYLFAGFWVQAYSKRKTVKSVKSS</sequence>
<comment type="subcellular location">
    <subcellularLocation>
        <location evidence="1">Membrane</location>
        <topology evidence="1">Multi-pass membrane protein</topology>
    </subcellularLocation>
</comment>
<keyword evidence="5 10" id="KW-0276">Fatty acid metabolism</keyword>
<keyword evidence="2 10" id="KW-0444">Lipid biosynthesis</keyword>
<evidence type="ECO:0000256" key="4">
    <source>
        <dbReference type="ARBA" id="ARBA00022692"/>
    </source>
</evidence>
<keyword evidence="12" id="KW-1185">Reference proteome</keyword>
<feature type="transmembrane region" description="Helical" evidence="10">
    <location>
        <begin position="107"/>
        <end position="130"/>
    </location>
</feature>
<reference evidence="11" key="1">
    <citation type="journal article" date="2010" name="Science">
        <title>Plasticity of animal genome architecture unmasked by rapid evolution of a pelagic tunicate.</title>
        <authorList>
            <person name="Denoeud F."/>
            <person name="Henriet S."/>
            <person name="Mungpakdee S."/>
            <person name="Aury J.M."/>
            <person name="Da Silva C."/>
            <person name="Brinkmann H."/>
            <person name="Mikhaleva J."/>
            <person name="Olsen L.C."/>
            <person name="Jubin C."/>
            <person name="Canestro C."/>
            <person name="Bouquet J.M."/>
            <person name="Danks G."/>
            <person name="Poulain J."/>
            <person name="Campsteijn C."/>
            <person name="Adamski M."/>
            <person name="Cross I."/>
            <person name="Yadetie F."/>
            <person name="Muffato M."/>
            <person name="Louis A."/>
            <person name="Butcher S."/>
            <person name="Tsagkogeorga G."/>
            <person name="Konrad A."/>
            <person name="Singh S."/>
            <person name="Jensen M.F."/>
            <person name="Cong E.H."/>
            <person name="Eikeseth-Otteraa H."/>
            <person name="Noel B."/>
            <person name="Anthouard V."/>
            <person name="Porcel B.M."/>
            <person name="Kachouri-Lafond R."/>
            <person name="Nishino A."/>
            <person name="Ugolini M."/>
            <person name="Chourrout P."/>
            <person name="Nishida H."/>
            <person name="Aasland R."/>
            <person name="Huzurbazar S."/>
            <person name="Westhof E."/>
            <person name="Delsuc F."/>
            <person name="Lehrach H."/>
            <person name="Reinhardt R."/>
            <person name="Weissenbach J."/>
            <person name="Roy S.W."/>
            <person name="Artiguenave F."/>
            <person name="Postlethwait J.H."/>
            <person name="Manak J.R."/>
            <person name="Thompson E.M."/>
            <person name="Jaillon O."/>
            <person name="Du Pasquier L."/>
            <person name="Boudinot P."/>
            <person name="Liberles D.A."/>
            <person name="Volff J.N."/>
            <person name="Philippe H."/>
            <person name="Lenhard B."/>
            <person name="Roest Crollius H."/>
            <person name="Wincker P."/>
            <person name="Chourrout D."/>
        </authorList>
    </citation>
    <scope>NUCLEOTIDE SEQUENCE [LARGE SCALE GENOMIC DNA]</scope>
</reference>
<dbReference type="PANTHER" id="PTHR11157">
    <property type="entry name" value="FATTY ACID ACYL TRANSFERASE-RELATED"/>
    <property type="match status" value="1"/>
</dbReference>
<comment type="catalytic activity">
    <reaction evidence="10">
        <text>a very-long-chain acyl-CoA + malonyl-CoA + H(+) = a very-long-chain 3-oxoacyl-CoA + CO2 + CoA</text>
        <dbReference type="Rhea" id="RHEA:32727"/>
        <dbReference type="ChEBI" id="CHEBI:15378"/>
        <dbReference type="ChEBI" id="CHEBI:16526"/>
        <dbReference type="ChEBI" id="CHEBI:57287"/>
        <dbReference type="ChEBI" id="CHEBI:57384"/>
        <dbReference type="ChEBI" id="CHEBI:90725"/>
        <dbReference type="ChEBI" id="CHEBI:90736"/>
        <dbReference type="EC" id="2.3.1.199"/>
    </reaction>
</comment>
<dbReference type="GO" id="GO:0009922">
    <property type="term" value="F:fatty acid elongase activity"/>
    <property type="evidence" value="ECO:0007669"/>
    <property type="project" value="UniProtKB-EC"/>
</dbReference>
<feature type="transmembrane region" description="Helical" evidence="10">
    <location>
        <begin position="232"/>
        <end position="252"/>
    </location>
</feature>
<dbReference type="Proteomes" id="UP000001307">
    <property type="component" value="Unassembled WGS sequence"/>
</dbReference>
<evidence type="ECO:0000256" key="10">
    <source>
        <dbReference type="RuleBase" id="RU361115"/>
    </source>
</evidence>
<dbReference type="Pfam" id="PF01151">
    <property type="entry name" value="ELO"/>
    <property type="match status" value="1"/>
</dbReference>
<dbReference type="GO" id="GO:0030148">
    <property type="term" value="P:sphingolipid biosynthetic process"/>
    <property type="evidence" value="ECO:0007669"/>
    <property type="project" value="TreeGrafter"/>
</dbReference>
<evidence type="ECO:0000256" key="7">
    <source>
        <dbReference type="ARBA" id="ARBA00023098"/>
    </source>
</evidence>
<evidence type="ECO:0000313" key="11">
    <source>
        <dbReference type="EMBL" id="CBY14632.1"/>
    </source>
</evidence>
<feature type="transmembrane region" description="Helical" evidence="10">
    <location>
        <begin position="63"/>
        <end position="87"/>
    </location>
</feature>
<dbReference type="GO" id="GO:0019367">
    <property type="term" value="P:fatty acid elongation, saturated fatty acid"/>
    <property type="evidence" value="ECO:0007669"/>
    <property type="project" value="TreeGrafter"/>
</dbReference>
<dbReference type="PANTHER" id="PTHR11157:SF69">
    <property type="entry name" value="ELONGATION OF VERY LONG CHAIN FATTY ACIDS PROTEIN 7"/>
    <property type="match status" value="1"/>
</dbReference>
<accession>E4XYA4</accession>
<evidence type="ECO:0000256" key="6">
    <source>
        <dbReference type="ARBA" id="ARBA00022989"/>
    </source>
</evidence>
<keyword evidence="3 10" id="KW-0808">Transferase</keyword>
<dbReference type="AlphaFoldDB" id="E4XYA4"/>
<dbReference type="GO" id="GO:0034625">
    <property type="term" value="P:fatty acid elongation, monounsaturated fatty acid"/>
    <property type="evidence" value="ECO:0007669"/>
    <property type="project" value="TreeGrafter"/>
</dbReference>
<comment type="similarity">
    <text evidence="10">Belongs to the ELO family.</text>
</comment>
<name>E4XYA4_OIKDI</name>
<feature type="transmembrane region" description="Helical" evidence="10">
    <location>
        <begin position="168"/>
        <end position="188"/>
    </location>
</feature>
<evidence type="ECO:0000256" key="8">
    <source>
        <dbReference type="ARBA" id="ARBA00023136"/>
    </source>
</evidence>
<keyword evidence="9 10" id="KW-0275">Fatty acid biosynthesis</keyword>
<keyword evidence="7 10" id="KW-0443">Lipid metabolism</keyword>
<evidence type="ECO:0000256" key="3">
    <source>
        <dbReference type="ARBA" id="ARBA00022679"/>
    </source>
</evidence>
<dbReference type="InParanoid" id="E4XYA4"/>
<organism evidence="11">
    <name type="scientific">Oikopleura dioica</name>
    <name type="common">Tunicate</name>
    <dbReference type="NCBI Taxonomy" id="34765"/>
    <lineage>
        <taxon>Eukaryota</taxon>
        <taxon>Metazoa</taxon>
        <taxon>Chordata</taxon>
        <taxon>Tunicata</taxon>
        <taxon>Appendicularia</taxon>
        <taxon>Copelata</taxon>
        <taxon>Oikopleuridae</taxon>
        <taxon>Oikopleura</taxon>
    </lineage>
</organism>